<organism evidence="8 9">
    <name type="scientific">Nocardioides fonticola</name>
    <dbReference type="NCBI Taxonomy" id="450363"/>
    <lineage>
        <taxon>Bacteria</taxon>
        <taxon>Bacillati</taxon>
        <taxon>Actinomycetota</taxon>
        <taxon>Actinomycetes</taxon>
        <taxon>Propionibacteriales</taxon>
        <taxon>Nocardioidaceae</taxon>
        <taxon>Nocardioides</taxon>
    </lineage>
</organism>
<dbReference type="InterPro" id="IPR036259">
    <property type="entry name" value="MFS_trans_sf"/>
</dbReference>
<accession>A0ABP7XGB3</accession>
<keyword evidence="3 6" id="KW-0812">Transmembrane</keyword>
<feature type="transmembrane region" description="Helical" evidence="6">
    <location>
        <begin position="88"/>
        <end position="108"/>
    </location>
</feature>
<feature type="transmembrane region" description="Helical" evidence="6">
    <location>
        <begin position="114"/>
        <end position="135"/>
    </location>
</feature>
<protein>
    <recommendedName>
        <fullName evidence="7">Major facilitator superfamily (MFS) profile domain-containing protein</fullName>
    </recommendedName>
</protein>
<dbReference type="InterPro" id="IPR044770">
    <property type="entry name" value="MFS_spinster-like"/>
</dbReference>
<comment type="subcellular location">
    <subcellularLocation>
        <location evidence="1">Cell membrane</location>
        <topology evidence="1">Multi-pass membrane protein</topology>
    </subcellularLocation>
</comment>
<comment type="caution">
    <text evidence="8">The sequence shown here is derived from an EMBL/GenBank/DDBJ whole genome shotgun (WGS) entry which is preliminary data.</text>
</comment>
<dbReference type="InterPro" id="IPR020846">
    <property type="entry name" value="MFS_dom"/>
</dbReference>
<dbReference type="PANTHER" id="PTHR23505">
    <property type="entry name" value="SPINSTER"/>
    <property type="match status" value="1"/>
</dbReference>
<feature type="transmembrane region" description="Helical" evidence="6">
    <location>
        <begin position="311"/>
        <end position="331"/>
    </location>
</feature>
<evidence type="ECO:0000256" key="3">
    <source>
        <dbReference type="ARBA" id="ARBA00022692"/>
    </source>
</evidence>
<evidence type="ECO:0000256" key="1">
    <source>
        <dbReference type="ARBA" id="ARBA00004651"/>
    </source>
</evidence>
<dbReference type="InterPro" id="IPR011701">
    <property type="entry name" value="MFS"/>
</dbReference>
<feature type="domain" description="Major facilitator superfamily (MFS) profile" evidence="7">
    <location>
        <begin position="24"/>
        <end position="450"/>
    </location>
</feature>
<dbReference type="Proteomes" id="UP001501495">
    <property type="component" value="Unassembled WGS sequence"/>
</dbReference>
<keyword evidence="9" id="KW-1185">Reference proteome</keyword>
<reference evidence="9" key="1">
    <citation type="journal article" date="2019" name="Int. J. Syst. Evol. Microbiol.">
        <title>The Global Catalogue of Microorganisms (GCM) 10K type strain sequencing project: providing services to taxonomists for standard genome sequencing and annotation.</title>
        <authorList>
            <consortium name="The Broad Institute Genomics Platform"/>
            <consortium name="The Broad Institute Genome Sequencing Center for Infectious Disease"/>
            <person name="Wu L."/>
            <person name="Ma J."/>
        </authorList>
    </citation>
    <scope>NUCLEOTIDE SEQUENCE [LARGE SCALE GENOMIC DNA]</scope>
    <source>
        <strain evidence="9">JCM 16703</strain>
    </source>
</reference>
<gene>
    <name evidence="8" type="ORF">GCM10022215_14750</name>
</gene>
<feature type="transmembrane region" description="Helical" evidence="6">
    <location>
        <begin position="286"/>
        <end position="304"/>
    </location>
</feature>
<dbReference type="Pfam" id="PF07690">
    <property type="entry name" value="MFS_1"/>
    <property type="match status" value="1"/>
</dbReference>
<evidence type="ECO:0000256" key="5">
    <source>
        <dbReference type="ARBA" id="ARBA00023136"/>
    </source>
</evidence>
<feature type="transmembrane region" description="Helical" evidence="6">
    <location>
        <begin position="337"/>
        <end position="362"/>
    </location>
</feature>
<keyword evidence="4 6" id="KW-1133">Transmembrane helix</keyword>
<keyword evidence="2" id="KW-0813">Transport</keyword>
<dbReference type="PROSITE" id="PS50850">
    <property type="entry name" value="MFS"/>
    <property type="match status" value="1"/>
</dbReference>
<name>A0ABP7XGB3_9ACTN</name>
<evidence type="ECO:0000259" key="7">
    <source>
        <dbReference type="PROSITE" id="PS50850"/>
    </source>
</evidence>
<dbReference type="EMBL" id="BAAAZH010000012">
    <property type="protein sequence ID" value="GAA4115721.1"/>
    <property type="molecule type" value="Genomic_DNA"/>
</dbReference>
<proteinExistence type="predicted"/>
<feature type="transmembrane region" description="Helical" evidence="6">
    <location>
        <begin position="21"/>
        <end position="39"/>
    </location>
</feature>
<evidence type="ECO:0000256" key="4">
    <source>
        <dbReference type="ARBA" id="ARBA00022989"/>
    </source>
</evidence>
<feature type="transmembrane region" description="Helical" evidence="6">
    <location>
        <begin position="383"/>
        <end position="407"/>
    </location>
</feature>
<keyword evidence="5 6" id="KW-0472">Membrane</keyword>
<feature type="transmembrane region" description="Helical" evidence="6">
    <location>
        <begin position="244"/>
        <end position="266"/>
    </location>
</feature>
<evidence type="ECO:0000256" key="2">
    <source>
        <dbReference type="ARBA" id="ARBA00022448"/>
    </source>
</evidence>
<sequence>MARSRIVRSRQLEHYPTPTARARHLGVVVVVTISVYYALYLKGSVAPQIIDEYDMSLGFYVSISILGSLLGSGAALAAALADRIGRTGLMIYGSLFVALMTLLVTPNMPTKQLFLAADVTVSATTGVVLVASTALIRDFAPQLTRAVAMTTWNLGPILGSLLVSSVASRTLDAHPDWRFQYTVCGIVGLSTALLGLLALRELSPGLRAQVLHSADDAAAAEARAAGTTGLPERGAWRVLMTPRIILPTIGIGLFLVFYFTRLGFWVIFFVTTHGFTGAQANGLSNWWWATSAVTLVAMGALADGLGIRKPLMLVGAIGSIIALSVFGNLAAASDTSYRTFVLAIIPAAFFGVTTSGMWITAFSEAVEEIAPQLVATGMALYGWIVRLVAAGTFLAVLLAVPAASILADHGARVAGVSQQYATPLAQLQRAGGTVEKLTAALAATGADRLRGSERAQAQRDLEAAQRAQGYAAQQIPTDDLAYLTAHGADVAQAAADTSDQWESWWRVCLVMQLLFLPTIWLLPGHWFRRRAPAPIAEPAPA</sequence>
<evidence type="ECO:0000256" key="6">
    <source>
        <dbReference type="SAM" id="Phobius"/>
    </source>
</evidence>
<evidence type="ECO:0000313" key="8">
    <source>
        <dbReference type="EMBL" id="GAA4115721.1"/>
    </source>
</evidence>
<dbReference type="PANTHER" id="PTHR23505:SF79">
    <property type="entry name" value="PROTEIN SPINSTER"/>
    <property type="match status" value="1"/>
</dbReference>
<dbReference type="SUPFAM" id="SSF103473">
    <property type="entry name" value="MFS general substrate transporter"/>
    <property type="match status" value="1"/>
</dbReference>
<feature type="transmembrane region" description="Helical" evidence="6">
    <location>
        <begin position="59"/>
        <end position="81"/>
    </location>
</feature>
<dbReference type="Gene3D" id="1.20.1250.20">
    <property type="entry name" value="MFS general substrate transporter like domains"/>
    <property type="match status" value="2"/>
</dbReference>
<dbReference type="CDD" id="cd06174">
    <property type="entry name" value="MFS"/>
    <property type="match status" value="1"/>
</dbReference>
<evidence type="ECO:0000313" key="9">
    <source>
        <dbReference type="Proteomes" id="UP001501495"/>
    </source>
</evidence>
<feature type="transmembrane region" description="Helical" evidence="6">
    <location>
        <begin position="179"/>
        <end position="199"/>
    </location>
</feature>